<dbReference type="EMBL" id="CAVK010000042">
    <property type="protein sequence ID" value="CCW16563.1"/>
    <property type="molecule type" value="Genomic_DNA"/>
</dbReference>
<feature type="transmembrane region" description="Helical" evidence="2">
    <location>
        <begin position="438"/>
        <end position="461"/>
    </location>
</feature>
<organism evidence="5 6">
    <name type="scientific">Sphingobium indicum BiD32</name>
    <dbReference type="NCBI Taxonomy" id="1301087"/>
    <lineage>
        <taxon>Bacteria</taxon>
        <taxon>Pseudomonadati</taxon>
        <taxon>Pseudomonadota</taxon>
        <taxon>Alphaproteobacteria</taxon>
        <taxon>Sphingomonadales</taxon>
        <taxon>Sphingomonadaceae</taxon>
        <taxon>Sphingobium</taxon>
    </lineage>
</organism>
<comment type="caution">
    <text evidence="5">The sequence shown here is derived from an EMBL/GenBank/DDBJ whole genome shotgun (WGS) entry which is preliminary data.</text>
</comment>
<accession>N1MM46</accession>
<keyword evidence="2" id="KW-1133">Transmembrane helix</keyword>
<dbReference type="Proteomes" id="UP000013201">
    <property type="component" value="Unassembled WGS sequence"/>
</dbReference>
<dbReference type="AlphaFoldDB" id="N1MM46"/>
<feature type="transmembrane region" description="Helical" evidence="2">
    <location>
        <begin position="54"/>
        <end position="73"/>
    </location>
</feature>
<protein>
    <recommendedName>
        <fullName evidence="4">TraG N-terminal Proteobacteria domain-containing protein</fullName>
    </recommendedName>
</protein>
<feature type="domain" description="TraG N-terminal Proteobacteria" evidence="4">
    <location>
        <begin position="27"/>
        <end position="475"/>
    </location>
</feature>
<dbReference type="OrthoDB" id="5408904at2"/>
<gene>
    <name evidence="5" type="ORF">EBBID32_8990</name>
</gene>
<feature type="region of interest" description="Disordered" evidence="1">
    <location>
        <begin position="996"/>
        <end position="1020"/>
    </location>
</feature>
<dbReference type="RefSeq" id="WP_006951405.1">
    <property type="nucleotide sequence ID" value="NZ_CAVK010000042.1"/>
</dbReference>
<dbReference type="Pfam" id="PF07916">
    <property type="entry name" value="TraG_N"/>
    <property type="match status" value="1"/>
</dbReference>
<dbReference type="InterPro" id="IPR012931">
    <property type="entry name" value="TraG_N_Proteobacteria"/>
</dbReference>
<evidence type="ECO:0000256" key="2">
    <source>
        <dbReference type="SAM" id="Phobius"/>
    </source>
</evidence>
<feature type="transmembrane region" description="Helical" evidence="2">
    <location>
        <begin position="355"/>
        <end position="376"/>
    </location>
</feature>
<keyword evidence="6" id="KW-1185">Reference proteome</keyword>
<reference evidence="5 6" key="1">
    <citation type="submission" date="2013-03" db="EMBL/GenBank/DDBJ databases">
        <authorList>
            <person name="Le V."/>
        </authorList>
    </citation>
    <scope>NUCLEOTIDE SEQUENCE [LARGE SCALE GENOMIC DNA]</scope>
    <source>
        <strain evidence="5 6">BiD32</strain>
    </source>
</reference>
<keyword evidence="3" id="KW-0732">Signal</keyword>
<evidence type="ECO:0000313" key="6">
    <source>
        <dbReference type="Proteomes" id="UP000013201"/>
    </source>
</evidence>
<evidence type="ECO:0000313" key="5">
    <source>
        <dbReference type="EMBL" id="CCW16563.1"/>
    </source>
</evidence>
<feature type="transmembrane region" description="Helical" evidence="2">
    <location>
        <begin position="382"/>
        <end position="403"/>
    </location>
</feature>
<keyword evidence="2" id="KW-0812">Transmembrane</keyword>
<feature type="compositionally biased region" description="Basic and acidic residues" evidence="1">
    <location>
        <begin position="1004"/>
        <end position="1014"/>
    </location>
</feature>
<feature type="transmembrane region" description="Helical" evidence="2">
    <location>
        <begin position="80"/>
        <end position="107"/>
    </location>
</feature>
<feature type="compositionally biased region" description="Polar residues" evidence="1">
    <location>
        <begin position="1210"/>
        <end position="1227"/>
    </location>
</feature>
<feature type="compositionally biased region" description="Basic and acidic residues" evidence="1">
    <location>
        <begin position="1228"/>
        <end position="1246"/>
    </location>
</feature>
<keyword evidence="2" id="KW-0472">Membrane</keyword>
<reference evidence="6" key="2">
    <citation type="submission" date="2013-04" db="EMBL/GenBank/DDBJ databases">
        <title>Bisphenol A degrading Sphingobium sp. strain BiD32.</title>
        <authorList>
            <person name="Nielsen J.L."/>
            <person name="Zhou N.A."/>
            <person name="Kjeldal H."/>
        </authorList>
    </citation>
    <scope>NUCLEOTIDE SEQUENCE [LARGE SCALE GENOMIC DNA]</scope>
    <source>
        <strain evidence="6">BiD32</strain>
    </source>
</reference>
<feature type="region of interest" description="Disordered" evidence="1">
    <location>
        <begin position="1101"/>
        <end position="1127"/>
    </location>
</feature>
<evidence type="ECO:0000259" key="4">
    <source>
        <dbReference type="Pfam" id="PF07916"/>
    </source>
</evidence>
<name>N1MM46_9SPHN</name>
<feature type="region of interest" description="Disordered" evidence="1">
    <location>
        <begin position="1200"/>
        <end position="1246"/>
    </location>
</feature>
<evidence type="ECO:0000256" key="3">
    <source>
        <dbReference type="SAM" id="SignalP"/>
    </source>
</evidence>
<evidence type="ECO:0000256" key="1">
    <source>
        <dbReference type="SAM" id="MobiDB-lite"/>
    </source>
</evidence>
<sequence length="1246" mass="130831">MHRFIRALPVLLLGLIATPALAVDTSFYTYDGFAETVDAFRLVSMIFADPRYETLVMIIGVVGIALGAVLASVRGQGMGLVAFGFQIFVGVGLFVGLVATTGTVHVYDKVRNAYQPVGDVPNLLVLVAGVTNLMERSLAEVIDDNTLDPNAKLEFGAGGHSFDLFLNAVSPRGPMTDSFLDATIKDYVRQCYPVARVSPAYGVDDDQLFRTATDLPASFAAMAGPATFSTVYTAADKGGTTVSCTEAWDHIQSRLSDPTLFDSYATQVCQRTGYDVANAAQLTRCRSHLGEMGQMMMGTPLSLQAFMTDVLLGNTVGDVLFEDSPATAARVMANRAIVSNGLATMSVANEWMPTIRATVFGIMLFMIPVALLFILTPINLRVASFALGLFVFVAMWGVIDAGIYQLTLARAMEVLAEMRSNAVAANAWMLAPSSAMKALAIFGSFRTAAAGLAGAFVFTVFRFSGNVFSSFTGGALQAQGLGSAAAAPLATREGYASALETQASAAGTMARRGGSSSFGDFGERSNFGANRAFGGASGVLGEQGGGVPGSAAFGMGGLDAARELGGLAPALTGRSLSDPATAKAVRANATTSAIHNFAEKDALRSLGTTYFGGGQAGEQAFAAFTQNMVQWKAFGDERAYSMMMQGAARHFERGGYSKADAELKASGVIGQAGADPTFAKLIANTFDQEAMLRNDLTGAQVQVGAMEGRRDYAGDRVAQVERGNVATEQGWRTGSNQGQRSAAGMLGLSVDATSRRIGFINALSGEARSSAISQLSRATGRNEAQVMHALETYNAASQLGTADGATAEAGREGTSVYGRTRDAAGYDFAERSGKLDAQHEVGTGGTRSAARIGEQRRQSDNFGFAQGAAAAGTSTREAARLDSFIQALSRTSGNQVDMAEGGAGGIADRARNERLTRIVDNERLTRMQGLLRDNGINLTKRQIARDQNGDFNLNLTPQTAAQMWKAGLINESQLGAVANGGSARLSFADNDMLVSSSTNSQRSARNDTSTRFEAGKQAGPDTVEHFLGGGAEGHAAMANWLRGGFEMDRHGDWRLKPQVADTLQRDVQAIMAQTGWTRSIDRLAQDQTSMGTDVGASISANVSRAGSGKPNAGGSKQTGSAISGGAGANLGFESSDRGTTSETANANIDIVNYDVREAIAAAERAAARSENPAHAFSQELSHQVLGPNGLRNRYLEQADSGRGTADVTGPLTSIEQSSVLRSGTFSTDLKHSPQDGDPSFKERGDK</sequence>
<proteinExistence type="predicted"/>
<feature type="chain" id="PRO_5004109013" description="TraG N-terminal Proteobacteria domain-containing protein" evidence="3">
    <location>
        <begin position="23"/>
        <end position="1246"/>
    </location>
</feature>
<feature type="signal peptide" evidence="3">
    <location>
        <begin position="1"/>
        <end position="22"/>
    </location>
</feature>